<keyword evidence="4" id="KW-1185">Reference proteome</keyword>
<dbReference type="SMART" id="SM00443">
    <property type="entry name" value="G_patch"/>
    <property type="match status" value="1"/>
</dbReference>
<comment type="caution">
    <text evidence="3">The sequence shown here is derived from an EMBL/GenBank/DDBJ whole genome shotgun (WGS) entry which is preliminary data.</text>
</comment>
<dbReference type="PANTHER" id="PTHR47423:SF2">
    <property type="entry name" value="PROTEIN SQS1"/>
    <property type="match status" value="1"/>
</dbReference>
<reference evidence="3" key="2">
    <citation type="submission" date="2023-02" db="EMBL/GenBank/DDBJ databases">
        <authorList>
            <person name="Swenson N.G."/>
            <person name="Wegrzyn J.L."/>
            <person name="Mcevoy S.L."/>
        </authorList>
    </citation>
    <scope>NUCLEOTIDE SEQUENCE</scope>
    <source>
        <strain evidence="3">91603</strain>
        <tissue evidence="3">Leaf</tissue>
    </source>
</reference>
<dbReference type="Proteomes" id="UP001064489">
    <property type="component" value="Chromosome 6"/>
</dbReference>
<accession>A0AAD5JBP8</accession>
<feature type="domain" description="G-patch" evidence="2">
    <location>
        <begin position="124"/>
        <end position="153"/>
    </location>
</feature>
<feature type="compositionally biased region" description="Basic and acidic residues" evidence="1">
    <location>
        <begin position="94"/>
        <end position="109"/>
    </location>
</feature>
<name>A0AAD5JBP8_ACENE</name>
<dbReference type="EMBL" id="JAJSOW010000004">
    <property type="protein sequence ID" value="KAI9192156.1"/>
    <property type="molecule type" value="Genomic_DNA"/>
</dbReference>
<evidence type="ECO:0000313" key="4">
    <source>
        <dbReference type="Proteomes" id="UP001064489"/>
    </source>
</evidence>
<evidence type="ECO:0000259" key="2">
    <source>
        <dbReference type="PROSITE" id="PS50174"/>
    </source>
</evidence>
<evidence type="ECO:0000256" key="1">
    <source>
        <dbReference type="SAM" id="MobiDB-lite"/>
    </source>
</evidence>
<reference evidence="3" key="1">
    <citation type="journal article" date="2022" name="Plant J.">
        <title>Strategies of tolerance reflected in two North American maple genomes.</title>
        <authorList>
            <person name="McEvoy S.L."/>
            <person name="Sezen U.U."/>
            <person name="Trouern-Trend A."/>
            <person name="McMahon S.M."/>
            <person name="Schaberg P.G."/>
            <person name="Yang J."/>
            <person name="Wegrzyn J.L."/>
            <person name="Swenson N.G."/>
        </authorList>
    </citation>
    <scope>NUCLEOTIDE SEQUENCE</scope>
    <source>
        <strain evidence="3">91603</strain>
    </source>
</reference>
<feature type="region of interest" description="Disordered" evidence="1">
    <location>
        <begin position="82"/>
        <end position="113"/>
    </location>
</feature>
<dbReference type="PROSITE" id="PS50174">
    <property type="entry name" value="G_PATCH"/>
    <property type="match status" value="1"/>
</dbReference>
<gene>
    <name evidence="3" type="ORF">LWI28_018997</name>
</gene>
<dbReference type="PANTHER" id="PTHR47423">
    <property type="entry name" value="G-PATCH DOMAIN CONTAINING PROTEIN"/>
    <property type="match status" value="1"/>
</dbReference>
<proteinExistence type="predicted"/>
<organism evidence="3 4">
    <name type="scientific">Acer negundo</name>
    <name type="common">Box elder</name>
    <dbReference type="NCBI Taxonomy" id="4023"/>
    <lineage>
        <taxon>Eukaryota</taxon>
        <taxon>Viridiplantae</taxon>
        <taxon>Streptophyta</taxon>
        <taxon>Embryophyta</taxon>
        <taxon>Tracheophyta</taxon>
        <taxon>Spermatophyta</taxon>
        <taxon>Magnoliopsida</taxon>
        <taxon>eudicotyledons</taxon>
        <taxon>Gunneridae</taxon>
        <taxon>Pentapetalae</taxon>
        <taxon>rosids</taxon>
        <taxon>malvids</taxon>
        <taxon>Sapindales</taxon>
        <taxon>Sapindaceae</taxon>
        <taxon>Hippocastanoideae</taxon>
        <taxon>Acereae</taxon>
        <taxon>Acer</taxon>
    </lineage>
</organism>
<evidence type="ECO:0000313" key="3">
    <source>
        <dbReference type="EMBL" id="KAI9192156.1"/>
    </source>
</evidence>
<dbReference type="AlphaFoldDB" id="A0AAD5JBP8"/>
<dbReference type="Pfam" id="PF01585">
    <property type="entry name" value="G-patch"/>
    <property type="match status" value="1"/>
</dbReference>
<dbReference type="InterPro" id="IPR000467">
    <property type="entry name" value="G_patch_dom"/>
</dbReference>
<sequence length="178" mass="19912">MGSLQEYEEMLLKKKIDSIEQLLQTKLQPKKNKSRVDMVEVEVLDVAILVIKEEEEIMFKGKLQSQPVEIITTVDLIETTHETTKNESIATDSRVSEGDLGRREPRGDSVQKGYQSIGAFEKHTKGFGSKMMAKMSFVEGTGLGKESQGIVAPPVAIRLPNLLELDYQSHFDLACLTK</sequence>
<dbReference type="GO" id="GO:0003676">
    <property type="term" value="F:nucleic acid binding"/>
    <property type="evidence" value="ECO:0007669"/>
    <property type="project" value="InterPro"/>
</dbReference>
<protein>
    <recommendedName>
        <fullName evidence="2">G-patch domain-containing protein</fullName>
    </recommendedName>
</protein>